<dbReference type="PANTHER" id="PTHR36437">
    <property type="entry name" value="GLYOXALASE/BLEOMYCIN RESISTANCE PROTEIN/DIOXYGENASE"/>
    <property type="match status" value="1"/>
</dbReference>
<dbReference type="Gene3D" id="3.10.180.10">
    <property type="entry name" value="2,3-Dihydroxybiphenyl 1,2-Dioxygenase, domain 1"/>
    <property type="match status" value="1"/>
</dbReference>
<keyword evidence="2" id="KW-0223">Dioxygenase</keyword>
<name>A0A2T6AXM8_9RHOB</name>
<dbReference type="InterPro" id="IPR029068">
    <property type="entry name" value="Glyas_Bleomycin-R_OHBP_Dase"/>
</dbReference>
<keyword evidence="2" id="KW-0560">Oxidoreductase</keyword>
<dbReference type="AlphaFoldDB" id="A0A2T6AXM8"/>
<dbReference type="PROSITE" id="PS51819">
    <property type="entry name" value="VOC"/>
    <property type="match status" value="1"/>
</dbReference>
<dbReference type="InterPro" id="IPR004360">
    <property type="entry name" value="Glyas_Fos-R_dOase_dom"/>
</dbReference>
<keyword evidence="2" id="KW-0456">Lyase</keyword>
<proteinExistence type="predicted"/>
<organism evidence="2 3">
    <name type="scientific">Gemmobacter caeni</name>
    <dbReference type="NCBI Taxonomy" id="589035"/>
    <lineage>
        <taxon>Bacteria</taxon>
        <taxon>Pseudomonadati</taxon>
        <taxon>Pseudomonadota</taxon>
        <taxon>Alphaproteobacteria</taxon>
        <taxon>Rhodobacterales</taxon>
        <taxon>Paracoccaceae</taxon>
        <taxon>Gemmobacter</taxon>
    </lineage>
</organism>
<dbReference type="OrthoDB" id="9794917at2"/>
<dbReference type="GO" id="GO:0051213">
    <property type="term" value="F:dioxygenase activity"/>
    <property type="evidence" value="ECO:0007669"/>
    <property type="project" value="UniProtKB-KW"/>
</dbReference>
<reference evidence="2 3" key="1">
    <citation type="submission" date="2018-04" db="EMBL/GenBank/DDBJ databases">
        <title>Genomic Encyclopedia of Archaeal and Bacterial Type Strains, Phase II (KMG-II): from individual species to whole genera.</title>
        <authorList>
            <person name="Goeker M."/>
        </authorList>
    </citation>
    <scope>NUCLEOTIDE SEQUENCE [LARGE SCALE GENOMIC DNA]</scope>
    <source>
        <strain evidence="2 3">DSM 21823</strain>
    </source>
</reference>
<evidence type="ECO:0000313" key="3">
    <source>
        <dbReference type="Proteomes" id="UP000244224"/>
    </source>
</evidence>
<dbReference type="Pfam" id="PF00903">
    <property type="entry name" value="Glyoxalase"/>
    <property type="match status" value="1"/>
</dbReference>
<evidence type="ECO:0000259" key="1">
    <source>
        <dbReference type="PROSITE" id="PS51819"/>
    </source>
</evidence>
<protein>
    <submittedName>
        <fullName evidence="2">Catechol 2,3-dioxygenase-like lactoylglutathione lyase family enzyme</fullName>
    </submittedName>
</protein>
<dbReference type="PANTHER" id="PTHR36437:SF2">
    <property type="entry name" value="GLYOXALASE_BLEOMYCIN RESISTANCE PROTEIN_DIOXYGENASE"/>
    <property type="match status" value="1"/>
</dbReference>
<sequence>MTAPLSDARIAALALIVPDYAAGLAFYVQRLGFRLIEDVDQGRKRWITVAPPGGGPVLVLARADTEEQRAAIGRQGAGRVWLFLETGDFARDHAALLAAGAIFEEAPRHEPYGTVAVWRDPFGNRWDLLQRH</sequence>
<accession>A0A2T6AXM8</accession>
<keyword evidence="3" id="KW-1185">Reference proteome</keyword>
<gene>
    <name evidence="2" type="ORF">C8N34_10980</name>
</gene>
<dbReference type="Proteomes" id="UP000244224">
    <property type="component" value="Unassembled WGS sequence"/>
</dbReference>
<comment type="caution">
    <text evidence="2">The sequence shown here is derived from an EMBL/GenBank/DDBJ whole genome shotgun (WGS) entry which is preliminary data.</text>
</comment>
<dbReference type="SUPFAM" id="SSF54593">
    <property type="entry name" value="Glyoxalase/Bleomycin resistance protein/Dihydroxybiphenyl dioxygenase"/>
    <property type="match status" value="1"/>
</dbReference>
<feature type="domain" description="VOC" evidence="1">
    <location>
        <begin position="9"/>
        <end position="131"/>
    </location>
</feature>
<dbReference type="InterPro" id="IPR037523">
    <property type="entry name" value="VOC_core"/>
</dbReference>
<evidence type="ECO:0000313" key="2">
    <source>
        <dbReference type="EMBL" id="PTX48573.1"/>
    </source>
</evidence>
<dbReference type="RefSeq" id="WP_054304452.1">
    <property type="nucleotide sequence ID" value="NZ_QBKP01000009.1"/>
</dbReference>
<dbReference type="EMBL" id="QBKP01000009">
    <property type="protein sequence ID" value="PTX48573.1"/>
    <property type="molecule type" value="Genomic_DNA"/>
</dbReference>
<dbReference type="GO" id="GO:0016829">
    <property type="term" value="F:lyase activity"/>
    <property type="evidence" value="ECO:0007669"/>
    <property type="project" value="UniProtKB-KW"/>
</dbReference>